<organism evidence="2 3">
    <name type="scientific">Crossiella cryophila</name>
    <dbReference type="NCBI Taxonomy" id="43355"/>
    <lineage>
        <taxon>Bacteria</taxon>
        <taxon>Bacillati</taxon>
        <taxon>Actinomycetota</taxon>
        <taxon>Actinomycetes</taxon>
        <taxon>Pseudonocardiales</taxon>
        <taxon>Pseudonocardiaceae</taxon>
        <taxon>Crossiella</taxon>
    </lineage>
</organism>
<dbReference type="Gene3D" id="1.10.287.1060">
    <property type="entry name" value="ESAT-6-like"/>
    <property type="match status" value="1"/>
</dbReference>
<dbReference type="SUPFAM" id="SSF140453">
    <property type="entry name" value="EsxAB dimer-like"/>
    <property type="match status" value="1"/>
</dbReference>
<evidence type="ECO:0000313" key="2">
    <source>
        <dbReference type="EMBL" id="MBB4674305.1"/>
    </source>
</evidence>
<proteinExistence type="inferred from homology"/>
<reference evidence="2 3" key="1">
    <citation type="submission" date="2020-08" db="EMBL/GenBank/DDBJ databases">
        <title>Sequencing the genomes of 1000 actinobacteria strains.</title>
        <authorList>
            <person name="Klenk H.-P."/>
        </authorList>
    </citation>
    <scope>NUCLEOTIDE SEQUENCE [LARGE SCALE GENOMIC DNA]</scope>
    <source>
        <strain evidence="2 3">DSM 44230</strain>
    </source>
</reference>
<name>A0A7W7C4B2_9PSEU</name>
<protein>
    <recommendedName>
        <fullName evidence="1">ESAT-6-like protein</fullName>
    </recommendedName>
</protein>
<comment type="caution">
    <text evidence="2">The sequence shown here is derived from an EMBL/GenBank/DDBJ whole genome shotgun (WGS) entry which is preliminary data.</text>
</comment>
<accession>A0A7W7C4B2</accession>
<dbReference type="Proteomes" id="UP000533598">
    <property type="component" value="Unassembled WGS sequence"/>
</dbReference>
<sequence length="93" mass="9980">MEINIDFGALQEGQSGCQRAAGNLQTKLDDLKSDLQPLVNTWTGGAAEAYQVHQKAWDTSAVKLQEILAKIGIALGTATEAYQQNESKSAGSW</sequence>
<keyword evidence="3" id="KW-1185">Reference proteome</keyword>
<dbReference type="Pfam" id="PF06013">
    <property type="entry name" value="WXG100"/>
    <property type="match status" value="1"/>
</dbReference>
<dbReference type="AlphaFoldDB" id="A0A7W7C4B2"/>
<dbReference type="NCBIfam" id="TIGR03930">
    <property type="entry name" value="WXG100_ESAT6"/>
    <property type="match status" value="1"/>
</dbReference>
<dbReference type="EMBL" id="JACHMH010000001">
    <property type="protein sequence ID" value="MBB4674305.1"/>
    <property type="molecule type" value="Genomic_DNA"/>
</dbReference>
<dbReference type="InterPro" id="IPR010310">
    <property type="entry name" value="T7SS_ESAT-6-like"/>
</dbReference>
<dbReference type="RefSeq" id="WP_185000367.1">
    <property type="nucleotide sequence ID" value="NZ_BAAAUI010000059.1"/>
</dbReference>
<dbReference type="InterPro" id="IPR036689">
    <property type="entry name" value="ESAT-6-like_sf"/>
</dbReference>
<comment type="similarity">
    <text evidence="1">Belongs to the WXG100 family.</text>
</comment>
<evidence type="ECO:0000256" key="1">
    <source>
        <dbReference type="RuleBase" id="RU362001"/>
    </source>
</evidence>
<gene>
    <name evidence="2" type="ORF">HNR67_000423</name>
</gene>
<evidence type="ECO:0000313" key="3">
    <source>
        <dbReference type="Proteomes" id="UP000533598"/>
    </source>
</evidence>